<dbReference type="InterPro" id="IPR011910">
    <property type="entry name" value="RfaF"/>
</dbReference>
<comment type="similarity">
    <text evidence="3">Belongs to the glycosyltransferase 9 family.</text>
</comment>
<protein>
    <recommendedName>
        <fullName evidence="4">lipopolysaccharide heptosyltransferase II</fullName>
        <ecNumber evidence="4">2.4.99.24</ecNumber>
    </recommendedName>
</protein>
<keyword evidence="1" id="KW-0328">Glycosyltransferase</keyword>
<dbReference type="EMBL" id="JADJNC010000031">
    <property type="protein sequence ID" value="MBK7424450.1"/>
    <property type="molecule type" value="Genomic_DNA"/>
</dbReference>
<dbReference type="EC" id="2.4.99.24" evidence="4"/>
<reference evidence="6" key="1">
    <citation type="submission" date="2020-10" db="EMBL/GenBank/DDBJ databases">
        <title>Connecting structure to function with the recovery of over 1000 high-quality activated sludge metagenome-assembled genomes encoding full-length rRNA genes using long-read sequencing.</title>
        <authorList>
            <person name="Singleton C.M."/>
            <person name="Petriglieri F."/>
            <person name="Kristensen J.M."/>
            <person name="Kirkegaard R.H."/>
            <person name="Michaelsen T.Y."/>
            <person name="Andersen M.H."/>
            <person name="Karst S.M."/>
            <person name="Dueholm M.S."/>
            <person name="Nielsen P.H."/>
            <person name="Albertsen M."/>
        </authorList>
    </citation>
    <scope>NUCLEOTIDE SEQUENCE</scope>
    <source>
        <strain evidence="6">EsbW_18-Q3-R4-48_MAXAC.044</strain>
    </source>
</reference>
<dbReference type="InterPro" id="IPR051199">
    <property type="entry name" value="LPS_LOS_Heptosyltrfase"/>
</dbReference>
<organism evidence="6 7">
    <name type="scientific">Candidatus Propionivibrio dominans</name>
    <dbReference type="NCBI Taxonomy" id="2954373"/>
    <lineage>
        <taxon>Bacteria</taxon>
        <taxon>Pseudomonadati</taxon>
        <taxon>Pseudomonadota</taxon>
        <taxon>Betaproteobacteria</taxon>
        <taxon>Rhodocyclales</taxon>
        <taxon>Rhodocyclaceae</taxon>
        <taxon>Propionivibrio</taxon>
    </lineage>
</organism>
<evidence type="ECO:0000256" key="3">
    <source>
        <dbReference type="ARBA" id="ARBA00043995"/>
    </source>
</evidence>
<dbReference type="Gene3D" id="3.40.50.2000">
    <property type="entry name" value="Glycogen Phosphorylase B"/>
    <property type="match status" value="2"/>
</dbReference>
<dbReference type="CDD" id="cd03789">
    <property type="entry name" value="GT9_LPS_heptosyltransferase"/>
    <property type="match status" value="1"/>
</dbReference>
<keyword evidence="2" id="KW-0808">Transferase</keyword>
<evidence type="ECO:0000313" key="7">
    <source>
        <dbReference type="Proteomes" id="UP000886602"/>
    </source>
</evidence>
<evidence type="ECO:0000256" key="4">
    <source>
        <dbReference type="ARBA" id="ARBA00044042"/>
    </source>
</evidence>
<evidence type="ECO:0000256" key="5">
    <source>
        <dbReference type="ARBA" id="ARBA00047503"/>
    </source>
</evidence>
<dbReference type="AlphaFoldDB" id="A0A9D7F943"/>
<dbReference type="GO" id="GO:0008713">
    <property type="term" value="F:ADP-heptose-lipopolysaccharide heptosyltransferase activity"/>
    <property type="evidence" value="ECO:0007669"/>
    <property type="project" value="UniProtKB-EC"/>
</dbReference>
<dbReference type="GO" id="GO:0009244">
    <property type="term" value="P:lipopolysaccharide core region biosynthetic process"/>
    <property type="evidence" value="ECO:0007669"/>
    <property type="project" value="TreeGrafter"/>
</dbReference>
<evidence type="ECO:0000313" key="6">
    <source>
        <dbReference type="EMBL" id="MBK7424450.1"/>
    </source>
</evidence>
<dbReference type="PANTHER" id="PTHR30160">
    <property type="entry name" value="TETRAACYLDISACCHARIDE 4'-KINASE-RELATED"/>
    <property type="match status" value="1"/>
</dbReference>
<dbReference type="NCBIfam" id="TIGR02195">
    <property type="entry name" value="heptsyl_trn_II"/>
    <property type="match status" value="1"/>
</dbReference>
<comment type="caution">
    <text evidence="6">The sequence shown here is derived from an EMBL/GenBank/DDBJ whole genome shotgun (WGS) entry which is preliminary data.</text>
</comment>
<comment type="catalytic activity">
    <reaction evidence="5">
        <text>an L-alpha-D-Hep-(1-&gt;5)-[alpha-Kdo-(2-&gt;4)]-alpha-Kdo-(2-&gt;6)-lipid A + ADP-L-glycero-beta-D-manno-heptose = an L-alpha-D-Hep-(1-&gt;3)-L-alpha-D-Hep-(1-&gt;5)-[alpha-Kdo-(2-&gt;4)]-alpha-Kdo-(2-&gt;6)-lipid A + ADP + H(+)</text>
        <dbReference type="Rhea" id="RHEA:74071"/>
        <dbReference type="ChEBI" id="CHEBI:15378"/>
        <dbReference type="ChEBI" id="CHEBI:61506"/>
        <dbReference type="ChEBI" id="CHEBI:193068"/>
        <dbReference type="ChEBI" id="CHEBI:193069"/>
        <dbReference type="ChEBI" id="CHEBI:456216"/>
        <dbReference type="EC" id="2.4.99.24"/>
    </reaction>
</comment>
<dbReference type="PANTHER" id="PTHR30160:SF7">
    <property type="entry name" value="ADP-HEPTOSE--LPS HEPTOSYLTRANSFERASE 2"/>
    <property type="match status" value="1"/>
</dbReference>
<dbReference type="FunFam" id="3.40.50.2000:FF:000023">
    <property type="entry name" value="ADP-heptose--LPS heptosyltransferase II"/>
    <property type="match status" value="1"/>
</dbReference>
<sequence>MAQVLFKRLHQHMPGLQLDALAPRWVAPVLQRMPEIGQIIDSPFIHGELSLTARYRLARQVAQAGYQRAYILPNSLKSALIPFFAGIPERIGFTGEARYALINRRHTLDPIALPQMADRFAQLAEPVGAPLPRPLALPRLSSSTNQQAATLAALGIKRPDKVAVFCPGAEYGPAKRWPARHFATLADQLASRGYVIRLLGSAKDKAVGDDIVRLASVAPAPVNLCGSTSLTQAIDLIATSTFVVCNDSGLMHVAAALERPLVAVYGSSSPGFTPPLSPRAKIISLNLDCSPCFKRECPLGHLDCLNKLEPQRVLDACLKESVA</sequence>
<dbReference type="GO" id="GO:0005829">
    <property type="term" value="C:cytosol"/>
    <property type="evidence" value="ECO:0007669"/>
    <property type="project" value="TreeGrafter"/>
</dbReference>
<dbReference type="InterPro" id="IPR002201">
    <property type="entry name" value="Glyco_trans_9"/>
</dbReference>
<evidence type="ECO:0000256" key="2">
    <source>
        <dbReference type="ARBA" id="ARBA00022679"/>
    </source>
</evidence>
<accession>A0A9D7F943</accession>
<name>A0A9D7F943_9RHOO</name>
<dbReference type="SUPFAM" id="SSF53756">
    <property type="entry name" value="UDP-Glycosyltransferase/glycogen phosphorylase"/>
    <property type="match status" value="1"/>
</dbReference>
<dbReference type="Proteomes" id="UP000886602">
    <property type="component" value="Unassembled WGS sequence"/>
</dbReference>
<proteinExistence type="inferred from homology"/>
<dbReference type="Pfam" id="PF01075">
    <property type="entry name" value="Glyco_transf_9"/>
    <property type="match status" value="1"/>
</dbReference>
<evidence type="ECO:0000256" key="1">
    <source>
        <dbReference type="ARBA" id="ARBA00022676"/>
    </source>
</evidence>
<gene>
    <name evidence="6" type="primary">waaF</name>
    <name evidence="6" type="ORF">IPJ48_15975</name>
</gene>